<keyword evidence="2" id="KW-1185">Reference proteome</keyword>
<dbReference type="AlphaFoldDB" id="A0A183H434"/>
<protein>
    <submittedName>
        <fullName evidence="3">Apple domain-containing protein</fullName>
    </submittedName>
</protein>
<name>A0A183H434_9BILA</name>
<dbReference type="EMBL" id="UZAJ01001248">
    <property type="protein sequence ID" value="VDO32345.1"/>
    <property type="molecule type" value="Genomic_DNA"/>
</dbReference>
<proteinExistence type="predicted"/>
<organism evidence="3">
    <name type="scientific">Onchocerca flexuosa</name>
    <dbReference type="NCBI Taxonomy" id="387005"/>
    <lineage>
        <taxon>Eukaryota</taxon>
        <taxon>Metazoa</taxon>
        <taxon>Ecdysozoa</taxon>
        <taxon>Nematoda</taxon>
        <taxon>Chromadorea</taxon>
        <taxon>Rhabditida</taxon>
        <taxon>Spirurina</taxon>
        <taxon>Spiruromorpha</taxon>
        <taxon>Filarioidea</taxon>
        <taxon>Onchocercidae</taxon>
        <taxon>Onchocerca</taxon>
    </lineage>
</organism>
<dbReference type="Proteomes" id="UP000267606">
    <property type="component" value="Unassembled WGS sequence"/>
</dbReference>
<dbReference type="WBParaSite" id="OFLC_0000224301-mRNA-1">
    <property type="protein sequence ID" value="OFLC_0000224301-mRNA-1"/>
    <property type="gene ID" value="OFLC_0000224301"/>
</dbReference>
<reference evidence="3" key="1">
    <citation type="submission" date="2016-06" db="UniProtKB">
        <authorList>
            <consortium name="WormBaseParasite"/>
        </authorList>
    </citation>
    <scope>IDENTIFICATION</scope>
</reference>
<accession>A0A183H434</accession>
<reference evidence="1 2" key="2">
    <citation type="submission" date="2018-11" db="EMBL/GenBank/DDBJ databases">
        <authorList>
            <consortium name="Pathogen Informatics"/>
        </authorList>
    </citation>
    <scope>NUCLEOTIDE SEQUENCE [LARGE SCALE GENOMIC DNA]</scope>
</reference>
<sequence length="71" mass="8043">MVESIFYVETSTLCSRRLYEEPGIRQYPVVKSDMSDSECFDNCTLVTVPARSCNDNGSRSLGKRRGNFRIG</sequence>
<gene>
    <name evidence="1" type="ORF">OFLC_LOCUS2244</name>
</gene>
<evidence type="ECO:0000313" key="1">
    <source>
        <dbReference type="EMBL" id="VDO32345.1"/>
    </source>
</evidence>
<evidence type="ECO:0000313" key="3">
    <source>
        <dbReference type="WBParaSite" id="OFLC_0000224301-mRNA-1"/>
    </source>
</evidence>
<evidence type="ECO:0000313" key="2">
    <source>
        <dbReference type="Proteomes" id="UP000267606"/>
    </source>
</evidence>